<proteinExistence type="inferred from homology"/>
<feature type="transmembrane region" description="Helical" evidence="7">
    <location>
        <begin position="315"/>
        <end position="341"/>
    </location>
</feature>
<organism evidence="9 10">
    <name type="scientific">Grimontia kaedaensis</name>
    <dbReference type="NCBI Taxonomy" id="2872157"/>
    <lineage>
        <taxon>Bacteria</taxon>
        <taxon>Pseudomonadati</taxon>
        <taxon>Pseudomonadota</taxon>
        <taxon>Gammaproteobacteria</taxon>
        <taxon>Vibrionales</taxon>
        <taxon>Vibrionaceae</taxon>
        <taxon>Grimontia</taxon>
    </lineage>
</organism>
<comment type="subcellular location">
    <subcellularLocation>
        <location evidence="1 7">Cell inner membrane</location>
        <topology evidence="1 7">Multi-pass membrane protein</topology>
    </subcellularLocation>
</comment>
<dbReference type="Pfam" id="PF06808">
    <property type="entry name" value="DctM"/>
    <property type="match status" value="1"/>
</dbReference>
<comment type="similarity">
    <text evidence="7">Belongs to the TRAP transporter large permease family.</text>
</comment>
<feature type="transmembrane region" description="Helical" evidence="7">
    <location>
        <begin position="402"/>
        <end position="425"/>
    </location>
</feature>
<evidence type="ECO:0000256" key="6">
    <source>
        <dbReference type="ARBA" id="ARBA00023136"/>
    </source>
</evidence>
<gene>
    <name evidence="9" type="ORF">K6Q96_19165</name>
</gene>
<feature type="transmembrane region" description="Helical" evidence="7">
    <location>
        <begin position="353"/>
        <end position="374"/>
    </location>
</feature>
<comment type="caution">
    <text evidence="7">Lacks conserved residue(s) required for the propagation of feature annotation.</text>
</comment>
<feature type="transmembrane region" description="Helical" evidence="7">
    <location>
        <begin position="12"/>
        <end position="35"/>
    </location>
</feature>
<feature type="transmembrane region" description="Helical" evidence="7">
    <location>
        <begin position="55"/>
        <end position="71"/>
    </location>
</feature>
<evidence type="ECO:0000256" key="2">
    <source>
        <dbReference type="ARBA" id="ARBA00022475"/>
    </source>
</evidence>
<keyword evidence="4 7" id="KW-0812">Transmembrane</keyword>
<evidence type="ECO:0000256" key="4">
    <source>
        <dbReference type="ARBA" id="ARBA00022692"/>
    </source>
</evidence>
<dbReference type="RefSeq" id="WP_251881978.1">
    <property type="nucleotide sequence ID" value="NZ_CP082276.1"/>
</dbReference>
<evidence type="ECO:0000313" key="9">
    <source>
        <dbReference type="EMBL" id="USH05331.1"/>
    </source>
</evidence>
<feature type="transmembrane region" description="Helical" evidence="7">
    <location>
        <begin position="135"/>
        <end position="160"/>
    </location>
</feature>
<keyword evidence="10" id="KW-1185">Reference proteome</keyword>
<evidence type="ECO:0000313" key="10">
    <source>
        <dbReference type="Proteomes" id="UP001056255"/>
    </source>
</evidence>
<feature type="transmembrane region" description="Helical" evidence="7">
    <location>
        <begin position="244"/>
        <end position="264"/>
    </location>
</feature>
<dbReference type="InterPro" id="IPR004681">
    <property type="entry name" value="TRAP_DctM"/>
</dbReference>
<protein>
    <recommendedName>
        <fullName evidence="7">TRAP transporter large permease protein</fullName>
    </recommendedName>
</protein>
<dbReference type="EMBL" id="CP082276">
    <property type="protein sequence ID" value="USH05331.1"/>
    <property type="molecule type" value="Genomic_DNA"/>
</dbReference>
<reference evidence="9" key="1">
    <citation type="submission" date="2021-08" db="EMBL/GenBank/DDBJ databases">
        <authorList>
            <person name="Sakaguchi M."/>
            <person name="Kikuchi T."/>
            <person name="Urbanczyk H."/>
        </authorList>
    </citation>
    <scope>NUCLEOTIDE SEQUENCE</scope>
    <source>
        <strain evidence="9">020920N</strain>
    </source>
</reference>
<dbReference type="NCBIfam" id="TIGR00786">
    <property type="entry name" value="dctM"/>
    <property type="match status" value="1"/>
</dbReference>
<keyword evidence="6 7" id="KW-0472">Membrane</keyword>
<evidence type="ECO:0000256" key="3">
    <source>
        <dbReference type="ARBA" id="ARBA00022519"/>
    </source>
</evidence>
<dbReference type="Proteomes" id="UP001056255">
    <property type="component" value="Chromosome II"/>
</dbReference>
<keyword evidence="7" id="KW-0813">Transport</keyword>
<sequence length="430" mass="45486">MIWGALCTTIISLAIAGATLGLMLGGTGLILLHFLVGEGAGVMAAEVLWTDLTKYTLASILMFILVGDLFFESGMASESYRALSPLFQRIPGKLLHTNVAVCMLFGAVSGTSTATAAAVGSSAYPELISRRYNRYAVLGSLAGAGTLGLLIPPSIALILYGALMDVSIAKLFLGGIFPGILFGLAFMAYIAILSLTKEGITPKQEAQYSSAEIMRSLLNIWPLLILMTSILGPLYFGLATPTESASFGAIFLLVLGFTVGELTVCRLISVLQATMIKFGAIVFVVMGAIILKQAVGILGLPRMTVDTITSISPDATYVLIAIIVFYLAVGCLFDGISILLLTSPFVAPLLISCGYDPIWIGVLITILIEIGMITPPVGPNLFVLSSIACSKVSVGEIAIATIPYWLILLAGIAMITWFPQTVLWLPNQIM</sequence>
<keyword evidence="5 7" id="KW-1133">Transmembrane helix</keyword>
<evidence type="ECO:0000259" key="8">
    <source>
        <dbReference type="Pfam" id="PF06808"/>
    </source>
</evidence>
<accession>A0ABY4X256</accession>
<keyword evidence="2" id="KW-1003">Cell membrane</keyword>
<comment type="subunit">
    <text evidence="7">The complex comprises the extracytoplasmic solute receptor protein and the two transmembrane proteins.</text>
</comment>
<dbReference type="PIRSF" id="PIRSF006066">
    <property type="entry name" value="HI0050"/>
    <property type="match status" value="1"/>
</dbReference>
<feature type="transmembrane region" description="Helical" evidence="7">
    <location>
        <begin position="217"/>
        <end position="238"/>
    </location>
</feature>
<name>A0ABY4X256_9GAMM</name>
<dbReference type="PANTHER" id="PTHR33362">
    <property type="entry name" value="SIALIC ACID TRAP TRANSPORTER PERMEASE PROTEIN SIAT-RELATED"/>
    <property type="match status" value="1"/>
</dbReference>
<evidence type="ECO:0000256" key="5">
    <source>
        <dbReference type="ARBA" id="ARBA00022989"/>
    </source>
</evidence>
<dbReference type="InterPro" id="IPR010656">
    <property type="entry name" value="DctM"/>
</dbReference>
<comment type="function">
    <text evidence="7">Part of the tripartite ATP-independent periplasmic (TRAP) transport system.</text>
</comment>
<feature type="domain" description="TRAP C4-dicarboxylate transport system permease DctM subunit" evidence="8">
    <location>
        <begin position="10"/>
        <end position="420"/>
    </location>
</feature>
<evidence type="ECO:0000256" key="7">
    <source>
        <dbReference type="RuleBase" id="RU369079"/>
    </source>
</evidence>
<feature type="transmembrane region" description="Helical" evidence="7">
    <location>
        <begin position="172"/>
        <end position="196"/>
    </location>
</feature>
<evidence type="ECO:0000256" key="1">
    <source>
        <dbReference type="ARBA" id="ARBA00004429"/>
    </source>
</evidence>
<dbReference type="PANTHER" id="PTHR33362:SF5">
    <property type="entry name" value="C4-DICARBOXYLATE TRAP TRANSPORTER LARGE PERMEASE PROTEIN DCTM"/>
    <property type="match status" value="1"/>
</dbReference>
<keyword evidence="3 7" id="KW-0997">Cell inner membrane</keyword>
<feature type="transmembrane region" description="Helical" evidence="7">
    <location>
        <begin position="276"/>
        <end position="295"/>
    </location>
</feature>